<feature type="region of interest" description="Disordered" evidence="1">
    <location>
        <begin position="273"/>
        <end position="365"/>
    </location>
</feature>
<sequence length="532" mass="58226">MHLCGSRPRRRQQPERIWLLWLFLLLLPQQAGAQSIDTRRSKATIGEPVAMSLQVRAFDIPPALLGPDCIAVRLQHADSGEALEPIRIRTVPSGQDEQVTVQIHSPALVEEPVLIGRVDLLCGAAFSREFTVLADPPRRPLPRRPAAQVRQTVQAHAAPSTPAAAAPRPAPTLSGPTGADEAALAGAAELIARLVAERLPHAEPGVRAEFPEAWRHLHEQQRETRAALDELKLQLQLAQQDAPAPPWRDAALVAGTLIGLGSCMMIGRLLHDRPAGSGRAGRRRTTPSSTVPTGPHHPGTDEHAAPASPQGPAGRIITIDWPQSQDDEASTAAPPAPSSASALTSAEDRSCWQDSNFGHPRLDDEGSQELLGELEAAPPGNAEQQLGWVMVLERRLLEGQGRCPWLLMRLLALYEQLRQPWNHERVAAQLEALYNVRVPQMSPTTSASAASRQDSQRQLEQHELTWRQVCEHWNEAQAEAHLAALLLRPTALEELDLPAFEELLTLHGLLRRREQMPRASLLDVVEFEVLAA</sequence>
<dbReference type="EMBL" id="AZRA01000083">
    <property type="protein sequence ID" value="KDB51389.1"/>
    <property type="molecule type" value="Genomic_DNA"/>
</dbReference>
<proteinExistence type="predicted"/>
<accession>A0A059KJI0</accession>
<reference evidence="2 3" key="1">
    <citation type="journal article" date="2014" name="FEMS Microbiol. Ecol.">
        <title>Sphaerotilus natans encrusted with nanoball-shaped Fe(III) oxide minerals formed by nitrate-reducing mixotrophic Fe(II) oxidation.</title>
        <authorList>
            <person name="Park S."/>
            <person name="Kim D.H."/>
            <person name="Lee J.H."/>
            <person name="Hur H.G."/>
        </authorList>
    </citation>
    <scope>NUCLEOTIDE SEQUENCE [LARGE SCALE GENOMIC DNA]</scope>
    <source>
        <strain evidence="2 3">DSM 6575</strain>
    </source>
</reference>
<keyword evidence="3" id="KW-1185">Reference proteome</keyword>
<dbReference type="RefSeq" id="WP_037483664.1">
    <property type="nucleotide sequence ID" value="NZ_AZRA01000083.1"/>
</dbReference>
<dbReference type="eggNOG" id="COG3170">
    <property type="taxonomic scope" value="Bacteria"/>
</dbReference>
<protein>
    <submittedName>
        <fullName evidence="2">Uncharacterized protein</fullName>
    </submittedName>
</protein>
<dbReference type="STRING" id="34103.SAMN05421778_12232"/>
<evidence type="ECO:0000313" key="3">
    <source>
        <dbReference type="Proteomes" id="UP000026714"/>
    </source>
</evidence>
<dbReference type="AlphaFoldDB" id="A0A059KJI0"/>
<feature type="compositionally biased region" description="Low complexity" evidence="1">
    <location>
        <begin position="330"/>
        <end position="345"/>
    </location>
</feature>
<gene>
    <name evidence="2" type="ORF">X805_30100</name>
</gene>
<name>A0A059KJI0_9BURK</name>
<evidence type="ECO:0000256" key="1">
    <source>
        <dbReference type="SAM" id="MobiDB-lite"/>
    </source>
</evidence>
<evidence type="ECO:0000313" key="2">
    <source>
        <dbReference type="EMBL" id="KDB51389.1"/>
    </source>
</evidence>
<feature type="compositionally biased region" description="Low complexity" evidence="1">
    <location>
        <begin position="286"/>
        <end position="297"/>
    </location>
</feature>
<feature type="compositionally biased region" description="Low complexity" evidence="1">
    <location>
        <begin position="155"/>
        <end position="167"/>
    </location>
</feature>
<comment type="caution">
    <text evidence="2">The sequence shown here is derived from an EMBL/GenBank/DDBJ whole genome shotgun (WGS) entry which is preliminary data.</text>
</comment>
<feature type="region of interest" description="Disordered" evidence="1">
    <location>
        <begin position="135"/>
        <end position="179"/>
    </location>
</feature>
<organism evidence="2 3">
    <name type="scientific">Sphaerotilus natans subsp. natans DSM 6575</name>
    <dbReference type="NCBI Taxonomy" id="1286631"/>
    <lineage>
        <taxon>Bacteria</taxon>
        <taxon>Pseudomonadati</taxon>
        <taxon>Pseudomonadota</taxon>
        <taxon>Betaproteobacteria</taxon>
        <taxon>Burkholderiales</taxon>
        <taxon>Sphaerotilaceae</taxon>
        <taxon>Sphaerotilus</taxon>
    </lineage>
</organism>
<dbReference type="Proteomes" id="UP000026714">
    <property type="component" value="Unassembled WGS sequence"/>
</dbReference>